<protein>
    <submittedName>
        <fullName evidence="2">IS110 family transposase</fullName>
    </submittedName>
</protein>
<dbReference type="Proteomes" id="UP000317951">
    <property type="component" value="Unassembled WGS sequence"/>
</dbReference>
<accession>A0A5C5Q0N1</accession>
<dbReference type="EMBL" id="VFET01000060">
    <property type="protein sequence ID" value="TWR96575.1"/>
    <property type="molecule type" value="Genomic_DNA"/>
</dbReference>
<sequence length="39" mass="4355">KKTQALVILARKLARVAFALMKNQSEYQPNRPLQGCPAT</sequence>
<proteinExistence type="predicted"/>
<organism evidence="2 3">
    <name type="scientific">Pseudomonas extremaustralis</name>
    <dbReference type="NCBI Taxonomy" id="359110"/>
    <lineage>
        <taxon>Bacteria</taxon>
        <taxon>Pseudomonadati</taxon>
        <taxon>Pseudomonadota</taxon>
        <taxon>Gammaproteobacteria</taxon>
        <taxon>Pseudomonadales</taxon>
        <taxon>Pseudomonadaceae</taxon>
        <taxon>Pseudomonas</taxon>
    </lineage>
</organism>
<gene>
    <name evidence="2" type="ORF">FIV36_30410</name>
    <name evidence="1" type="ORF">FIV36_30750</name>
</gene>
<evidence type="ECO:0000313" key="2">
    <source>
        <dbReference type="EMBL" id="TWR97832.1"/>
    </source>
</evidence>
<evidence type="ECO:0000313" key="3">
    <source>
        <dbReference type="Proteomes" id="UP000317951"/>
    </source>
</evidence>
<comment type="caution">
    <text evidence="2">The sequence shown here is derived from an EMBL/GenBank/DDBJ whole genome shotgun (WGS) entry which is preliminary data.</text>
</comment>
<evidence type="ECO:0000313" key="1">
    <source>
        <dbReference type="EMBL" id="TWR96575.1"/>
    </source>
</evidence>
<feature type="non-terminal residue" evidence="2">
    <location>
        <position position="1"/>
    </location>
</feature>
<name>A0A5C5Q0N1_9PSED</name>
<reference evidence="2 3" key="1">
    <citation type="submission" date="2019-06" db="EMBL/GenBank/DDBJ databases">
        <title>Pseudomonas bimorpha sp. nov. isolated from bovine raw milk and skim milk concentrate.</title>
        <authorList>
            <person name="Hofmann K."/>
            <person name="Huptas C."/>
            <person name="Doll E."/>
            <person name="Scherer S."/>
            <person name="Wenning M."/>
        </authorList>
    </citation>
    <scope>NUCLEOTIDE SEQUENCE [LARGE SCALE GENOMIC DNA]</scope>
    <source>
        <strain evidence="2 3">DSM 17835</strain>
    </source>
</reference>
<dbReference type="AlphaFoldDB" id="A0A5C5Q0N1"/>
<dbReference type="EMBL" id="VFET01000052">
    <property type="protein sequence ID" value="TWR97832.1"/>
    <property type="molecule type" value="Genomic_DNA"/>
</dbReference>